<dbReference type="Proteomes" id="UP000306628">
    <property type="component" value="Unassembled WGS sequence"/>
</dbReference>
<dbReference type="Pfam" id="PF01183">
    <property type="entry name" value="Glyco_hydro_25"/>
    <property type="match status" value="1"/>
</dbReference>
<dbReference type="Gene3D" id="1.10.101.10">
    <property type="entry name" value="PGBD-like superfamily/PGBD"/>
    <property type="match status" value="1"/>
</dbReference>
<dbReference type="InterPro" id="IPR002477">
    <property type="entry name" value="Peptidoglycan-bd-like"/>
</dbReference>
<dbReference type="InterPro" id="IPR017853">
    <property type="entry name" value="GH"/>
</dbReference>
<gene>
    <name evidence="5" type="ORF">ETD85_32620</name>
</gene>
<dbReference type="Gene3D" id="3.20.20.80">
    <property type="entry name" value="Glycosidases"/>
    <property type="match status" value="1"/>
</dbReference>
<dbReference type="PANTHER" id="PTHR34135">
    <property type="entry name" value="LYSOZYME"/>
    <property type="match status" value="1"/>
</dbReference>
<dbReference type="SMART" id="SM00641">
    <property type="entry name" value="Glyco_25"/>
    <property type="match status" value="1"/>
</dbReference>
<evidence type="ECO:0000313" key="5">
    <source>
        <dbReference type="EMBL" id="TMR29396.1"/>
    </source>
</evidence>
<dbReference type="PANTHER" id="PTHR34135:SF2">
    <property type="entry name" value="LYSOZYME"/>
    <property type="match status" value="1"/>
</dbReference>
<dbReference type="GO" id="GO:0016998">
    <property type="term" value="P:cell wall macromolecule catabolic process"/>
    <property type="evidence" value="ECO:0007669"/>
    <property type="project" value="InterPro"/>
</dbReference>
<reference evidence="5 6" key="1">
    <citation type="submission" date="2019-05" db="EMBL/GenBank/DDBJ databases">
        <title>Draft genome sequence of Nonomuraea zeae DSM 100528.</title>
        <authorList>
            <person name="Saricaoglu S."/>
            <person name="Isik K."/>
        </authorList>
    </citation>
    <scope>NUCLEOTIDE SEQUENCE [LARGE SCALE GENOMIC DNA]</scope>
    <source>
        <strain evidence="5 6">DSM 100528</strain>
    </source>
</reference>
<evidence type="ECO:0000256" key="2">
    <source>
        <dbReference type="ARBA" id="ARBA00022801"/>
    </source>
</evidence>
<dbReference type="InterPro" id="IPR036366">
    <property type="entry name" value="PGBDSf"/>
</dbReference>
<proteinExistence type="inferred from homology"/>
<dbReference type="InterPro" id="IPR036365">
    <property type="entry name" value="PGBD-like_sf"/>
</dbReference>
<dbReference type="PROSITE" id="PS51904">
    <property type="entry name" value="GLYCOSYL_HYDROL_F25_2"/>
    <property type="match status" value="1"/>
</dbReference>
<evidence type="ECO:0000256" key="3">
    <source>
        <dbReference type="ARBA" id="ARBA00023295"/>
    </source>
</evidence>
<dbReference type="SUPFAM" id="SSF51445">
    <property type="entry name" value="(Trans)glycosidases"/>
    <property type="match status" value="1"/>
</dbReference>
<evidence type="ECO:0000259" key="4">
    <source>
        <dbReference type="Pfam" id="PF01471"/>
    </source>
</evidence>
<dbReference type="InterPro" id="IPR018077">
    <property type="entry name" value="Glyco_hydro_fam25_subgr"/>
</dbReference>
<comment type="caution">
    <text evidence="5">The sequence shown here is derived from an EMBL/GenBank/DDBJ whole genome shotgun (WGS) entry which is preliminary data.</text>
</comment>
<dbReference type="GO" id="GO:0016052">
    <property type="term" value="P:carbohydrate catabolic process"/>
    <property type="evidence" value="ECO:0007669"/>
    <property type="project" value="TreeGrafter"/>
</dbReference>
<protein>
    <recommendedName>
        <fullName evidence="4">Peptidoglycan binding-like domain-containing protein</fullName>
    </recommendedName>
</protein>
<feature type="domain" description="Peptidoglycan binding-like" evidence="4">
    <location>
        <begin position="241"/>
        <end position="297"/>
    </location>
</feature>
<keyword evidence="3" id="KW-0326">Glycosidase</keyword>
<organism evidence="5 6">
    <name type="scientific">Nonomuraea zeae</name>
    <dbReference type="NCBI Taxonomy" id="1642303"/>
    <lineage>
        <taxon>Bacteria</taxon>
        <taxon>Bacillati</taxon>
        <taxon>Actinomycetota</taxon>
        <taxon>Actinomycetes</taxon>
        <taxon>Streptosporangiales</taxon>
        <taxon>Streptosporangiaceae</taxon>
        <taxon>Nonomuraea</taxon>
    </lineage>
</organism>
<sequence>MTQVITMFGVDVSHWNGRLDWAAIADSGVEFAFAKATEGVHYKDPTWARNRTAMLALGERFVPGAYCFLRGDADITRQVDLFLDVVGDVAPIMVALDVESREGVSRQATAEDAMEWVAEFKSRTGGHPVIGYYPRWYWKQHGEGDLSFFDTLWASRYVSGVGTPQKLYDRVLAEWWKPYGDETVSILQFTESGSVPGFPEGPCDVNMYQGDRAQLRALLLTGGPALAIPDGTPPLAQGSSGLRVSQLQIALNLAGHRPKLDVDGEFGSVTGAAVKWLQRKAVLAMTGVYDEEAEAALRTVLQTHRSARGRRLMV</sequence>
<dbReference type="SUPFAM" id="SSF47090">
    <property type="entry name" value="PGBD-like"/>
    <property type="match status" value="1"/>
</dbReference>
<dbReference type="OrthoDB" id="287365at2"/>
<dbReference type="InterPro" id="IPR002053">
    <property type="entry name" value="Glyco_hydro_25"/>
</dbReference>
<keyword evidence="6" id="KW-1185">Reference proteome</keyword>
<keyword evidence="2" id="KW-0378">Hydrolase</keyword>
<dbReference type="CDD" id="cd00599">
    <property type="entry name" value="GH25_muramidase"/>
    <property type="match status" value="1"/>
</dbReference>
<dbReference type="EMBL" id="VCKX01000121">
    <property type="protein sequence ID" value="TMR29396.1"/>
    <property type="molecule type" value="Genomic_DNA"/>
</dbReference>
<evidence type="ECO:0000313" key="6">
    <source>
        <dbReference type="Proteomes" id="UP000306628"/>
    </source>
</evidence>
<dbReference type="AlphaFoldDB" id="A0A5S4G8Q7"/>
<dbReference type="GO" id="GO:0009253">
    <property type="term" value="P:peptidoglycan catabolic process"/>
    <property type="evidence" value="ECO:0007669"/>
    <property type="project" value="InterPro"/>
</dbReference>
<dbReference type="Pfam" id="PF01471">
    <property type="entry name" value="PG_binding_1"/>
    <property type="match status" value="1"/>
</dbReference>
<comment type="similarity">
    <text evidence="1">Belongs to the glycosyl hydrolase 25 family.</text>
</comment>
<dbReference type="GO" id="GO:0003796">
    <property type="term" value="F:lysozyme activity"/>
    <property type="evidence" value="ECO:0007669"/>
    <property type="project" value="InterPro"/>
</dbReference>
<accession>A0A5S4G8Q7</accession>
<name>A0A5S4G8Q7_9ACTN</name>
<evidence type="ECO:0000256" key="1">
    <source>
        <dbReference type="ARBA" id="ARBA00010646"/>
    </source>
</evidence>